<dbReference type="NCBIfam" id="TIGR01007">
    <property type="entry name" value="eps_fam"/>
    <property type="match status" value="1"/>
</dbReference>
<name>A0A9D2LEC2_9MICO</name>
<proteinExistence type="predicted"/>
<evidence type="ECO:0000256" key="1">
    <source>
        <dbReference type="ARBA" id="ARBA00022741"/>
    </source>
</evidence>
<dbReference type="CDD" id="cd05387">
    <property type="entry name" value="BY-kinase"/>
    <property type="match status" value="1"/>
</dbReference>
<dbReference type="AlphaFoldDB" id="A0A9D2LEC2"/>
<keyword evidence="2" id="KW-0067">ATP-binding</keyword>
<dbReference type="InterPro" id="IPR027417">
    <property type="entry name" value="P-loop_NTPase"/>
</dbReference>
<comment type="caution">
    <text evidence="5">The sequence shown here is derived from an EMBL/GenBank/DDBJ whole genome shotgun (WGS) entry which is preliminary data.</text>
</comment>
<evidence type="ECO:0000256" key="3">
    <source>
        <dbReference type="SAM" id="MobiDB-lite"/>
    </source>
</evidence>
<dbReference type="InterPro" id="IPR002586">
    <property type="entry name" value="CobQ/CobB/MinD/ParA_Nub-bd_dom"/>
</dbReference>
<dbReference type="PANTHER" id="PTHR32309">
    <property type="entry name" value="TYROSINE-PROTEIN KINASE"/>
    <property type="match status" value="1"/>
</dbReference>
<dbReference type="SUPFAM" id="SSF52540">
    <property type="entry name" value="P-loop containing nucleoside triphosphate hydrolases"/>
    <property type="match status" value="1"/>
</dbReference>
<evidence type="ECO:0000313" key="6">
    <source>
        <dbReference type="Proteomes" id="UP000823823"/>
    </source>
</evidence>
<sequence length="294" mass="31594">LMDDKVRNVQDIHPLTDSPILATIPAEKSDHAVMPMPDLEGHGRNAEAYRELRTNLRYLGMRCRLRSMLVTSSVKGEGKSVTSINLASTLARSGRRVLLIDADLRAPSLHRHLTLQSEAGLTTVLLGEAALDDVVQPVELDGLSVLTTGPAPPNPSELLDSDQMTLLKAATARYDTLIVDSAPLLAVADRTALTQRVSGTLMVVGSGRVRRPHLAQALRKLEIVQLPILGIVLNRVPRRGLSAYSEPYGVPAESARNLAGVSHSGRRARTMTSAPDSSTSTSSVPGPSERKRTS</sequence>
<feature type="compositionally biased region" description="Low complexity" evidence="3">
    <location>
        <begin position="272"/>
        <end position="287"/>
    </location>
</feature>
<dbReference type="Proteomes" id="UP000823823">
    <property type="component" value="Unassembled WGS sequence"/>
</dbReference>
<protein>
    <submittedName>
        <fullName evidence="5">CpsD/CapB family tyrosine-protein kinase</fullName>
    </submittedName>
</protein>
<keyword evidence="1" id="KW-0547">Nucleotide-binding</keyword>
<reference evidence="5" key="2">
    <citation type="submission" date="2021-04" db="EMBL/GenBank/DDBJ databases">
        <authorList>
            <person name="Gilroy R."/>
        </authorList>
    </citation>
    <scope>NUCLEOTIDE SEQUENCE</scope>
    <source>
        <strain evidence="5">ChiHjej13B12-24818</strain>
    </source>
</reference>
<dbReference type="GO" id="GO:0005524">
    <property type="term" value="F:ATP binding"/>
    <property type="evidence" value="ECO:0007669"/>
    <property type="project" value="UniProtKB-KW"/>
</dbReference>
<dbReference type="InterPro" id="IPR050445">
    <property type="entry name" value="Bact_polysacc_biosynth/exp"/>
</dbReference>
<gene>
    <name evidence="5" type="ORF">H9786_09715</name>
</gene>
<organism evidence="5 6">
    <name type="scientific">Candidatus Brachybacterium merdavium</name>
    <dbReference type="NCBI Taxonomy" id="2838513"/>
    <lineage>
        <taxon>Bacteria</taxon>
        <taxon>Bacillati</taxon>
        <taxon>Actinomycetota</taxon>
        <taxon>Actinomycetes</taxon>
        <taxon>Micrococcales</taxon>
        <taxon>Dermabacteraceae</taxon>
        <taxon>Brachybacterium</taxon>
    </lineage>
</organism>
<feature type="domain" description="CobQ/CobB/MinD/ParA nucleotide binding" evidence="4">
    <location>
        <begin position="76"/>
        <end position="239"/>
    </location>
</feature>
<dbReference type="GO" id="GO:0016301">
    <property type="term" value="F:kinase activity"/>
    <property type="evidence" value="ECO:0007669"/>
    <property type="project" value="UniProtKB-KW"/>
</dbReference>
<dbReference type="InterPro" id="IPR005702">
    <property type="entry name" value="Wzc-like_C"/>
</dbReference>
<feature type="non-terminal residue" evidence="5">
    <location>
        <position position="1"/>
    </location>
</feature>
<keyword evidence="5" id="KW-0808">Transferase</keyword>
<keyword evidence="5" id="KW-0418">Kinase</keyword>
<dbReference type="PANTHER" id="PTHR32309:SF31">
    <property type="entry name" value="CAPSULAR EXOPOLYSACCHARIDE FAMILY"/>
    <property type="match status" value="1"/>
</dbReference>
<evidence type="ECO:0000256" key="2">
    <source>
        <dbReference type="ARBA" id="ARBA00022840"/>
    </source>
</evidence>
<dbReference type="Pfam" id="PF01656">
    <property type="entry name" value="CbiA"/>
    <property type="match status" value="1"/>
</dbReference>
<dbReference type="Gene3D" id="3.40.50.300">
    <property type="entry name" value="P-loop containing nucleotide triphosphate hydrolases"/>
    <property type="match status" value="1"/>
</dbReference>
<dbReference type="EMBL" id="DWZH01000073">
    <property type="protein sequence ID" value="HJB10786.1"/>
    <property type="molecule type" value="Genomic_DNA"/>
</dbReference>
<feature type="region of interest" description="Disordered" evidence="3">
    <location>
        <begin position="256"/>
        <end position="294"/>
    </location>
</feature>
<reference evidence="5" key="1">
    <citation type="journal article" date="2021" name="PeerJ">
        <title>Extensive microbial diversity within the chicken gut microbiome revealed by metagenomics and culture.</title>
        <authorList>
            <person name="Gilroy R."/>
            <person name="Ravi A."/>
            <person name="Getino M."/>
            <person name="Pursley I."/>
            <person name="Horton D.L."/>
            <person name="Alikhan N.F."/>
            <person name="Baker D."/>
            <person name="Gharbi K."/>
            <person name="Hall N."/>
            <person name="Watson M."/>
            <person name="Adriaenssens E.M."/>
            <person name="Foster-Nyarko E."/>
            <person name="Jarju S."/>
            <person name="Secka A."/>
            <person name="Antonio M."/>
            <person name="Oren A."/>
            <person name="Chaudhuri R.R."/>
            <person name="La Ragione R."/>
            <person name="Hildebrand F."/>
            <person name="Pallen M.J."/>
        </authorList>
    </citation>
    <scope>NUCLEOTIDE SEQUENCE</scope>
    <source>
        <strain evidence="5">ChiHjej13B12-24818</strain>
    </source>
</reference>
<accession>A0A9D2LEC2</accession>
<evidence type="ECO:0000259" key="4">
    <source>
        <dbReference type="Pfam" id="PF01656"/>
    </source>
</evidence>
<evidence type="ECO:0000313" key="5">
    <source>
        <dbReference type="EMBL" id="HJB10786.1"/>
    </source>
</evidence>